<evidence type="ECO:0000259" key="1">
    <source>
        <dbReference type="PROSITE" id="PS51459"/>
    </source>
</evidence>
<dbReference type="InterPro" id="IPR006440">
    <property type="entry name" value="Doc"/>
</dbReference>
<gene>
    <name evidence="2" type="ORF">B9L19_16025</name>
</gene>
<dbReference type="InterPro" id="IPR053737">
    <property type="entry name" value="Type_II_TA_Toxin"/>
</dbReference>
<dbReference type="GO" id="GO:0016301">
    <property type="term" value="F:kinase activity"/>
    <property type="evidence" value="ECO:0007669"/>
    <property type="project" value="InterPro"/>
</dbReference>
<dbReference type="PROSITE" id="PS51459">
    <property type="entry name" value="FIDO"/>
    <property type="match status" value="1"/>
</dbReference>
<dbReference type="InterPro" id="IPR003812">
    <property type="entry name" value="Fido"/>
</dbReference>
<dbReference type="AlphaFoldDB" id="A0AA91TDB7"/>
<accession>A0AA91TDB7</accession>
<dbReference type="Gene3D" id="1.20.120.1870">
    <property type="entry name" value="Fic/DOC protein, Fido domain"/>
    <property type="match status" value="1"/>
</dbReference>
<dbReference type="RefSeq" id="WP_081804116.1">
    <property type="nucleotide sequence ID" value="NZ_CP018058.1"/>
</dbReference>
<dbReference type="NCBIfam" id="TIGR01550">
    <property type="entry name" value="DOC_P1"/>
    <property type="match status" value="1"/>
</dbReference>
<sequence length="97" mass="11241">MIATGHYFSDGNKRTAVMVAYSFLMKNGYELMVSDDELFERCIKVAKKERWGLLTELTVMPTWLSVLFLRPCKMKNTPPVVDKIYLWNMMRNGLSAV</sequence>
<dbReference type="InterPro" id="IPR036597">
    <property type="entry name" value="Fido-like_dom_sf"/>
</dbReference>
<proteinExistence type="predicted"/>
<evidence type="ECO:0000313" key="2">
    <source>
        <dbReference type="EMBL" id="OXB86952.1"/>
    </source>
</evidence>
<comment type="caution">
    <text evidence="2">The sequence shown here is derived from an EMBL/GenBank/DDBJ whole genome shotgun (WGS) entry which is preliminary data.</text>
</comment>
<keyword evidence="3" id="KW-1185">Reference proteome</keyword>
<feature type="domain" description="Fido" evidence="1">
    <location>
        <begin position="1"/>
        <end position="60"/>
    </location>
</feature>
<evidence type="ECO:0000313" key="3">
    <source>
        <dbReference type="Proteomes" id="UP000198378"/>
    </source>
</evidence>
<dbReference type="Proteomes" id="UP000198378">
    <property type="component" value="Unassembled WGS sequence"/>
</dbReference>
<reference evidence="2 3" key="1">
    <citation type="submission" date="2017-05" db="EMBL/GenBank/DDBJ databases">
        <title>The genome sequence of Geobacillus thermocatenulatus DSM 730.</title>
        <authorList>
            <person name="Ramaloko W.T."/>
            <person name="Koen N."/>
            <person name="Polliack S."/>
            <person name="Aliyu H."/>
            <person name="Lebre P."/>
            <person name="Mohr T."/>
            <person name="Oswald F."/>
            <person name="Zwick M."/>
            <person name="Neumann A."/>
            <person name="Syldatk C."/>
            <person name="Cowan D."/>
            <person name="De Maayer P."/>
        </authorList>
    </citation>
    <scope>NUCLEOTIDE SEQUENCE [LARGE SCALE GENOMIC DNA]</scope>
    <source>
        <strain evidence="2 3">BGSC 93A1</strain>
    </source>
</reference>
<dbReference type="SUPFAM" id="SSF140931">
    <property type="entry name" value="Fic-like"/>
    <property type="match status" value="1"/>
</dbReference>
<protein>
    <recommendedName>
        <fullName evidence="1">Fido domain-containing protein</fullName>
    </recommendedName>
</protein>
<organism evidence="2 3">
    <name type="scientific">Geobacillus thermocatenulatus</name>
    <dbReference type="NCBI Taxonomy" id="33938"/>
    <lineage>
        <taxon>Bacteria</taxon>
        <taxon>Bacillati</taxon>
        <taxon>Bacillota</taxon>
        <taxon>Bacilli</taxon>
        <taxon>Bacillales</taxon>
        <taxon>Anoxybacillaceae</taxon>
        <taxon>Geobacillus</taxon>
        <taxon>Geobacillus thermoleovorans group</taxon>
    </lineage>
</organism>
<name>A0AA91TDB7_9BACL</name>
<dbReference type="EMBL" id="NEWK01000002">
    <property type="protein sequence ID" value="OXB86952.1"/>
    <property type="molecule type" value="Genomic_DNA"/>
</dbReference>